<proteinExistence type="predicted"/>
<sequence>MEGPDPLDAIEAPSVLGPAARHTFETATDAVGCSYGIPYSDGGFYVIVLAVDAASASELVSALEASNEYEHTTRGDIAMFSKGVPEGIGTYLGYALDENVWAIVQGTMVSSTTSVNIAADAVTAVLG</sequence>
<reference evidence="1 2" key="1">
    <citation type="submission" date="2016-12" db="EMBL/GenBank/DDBJ databases">
        <title>Complete genome sequence of Microbacterium aurum KACC 15219.</title>
        <authorList>
            <person name="Jung Y."/>
            <person name="Shin J.-H."/>
            <person name="Lee Y.-J."/>
            <person name="Yi H."/>
            <person name="Bahn Y.-S."/>
            <person name="Kim J.F."/>
            <person name="Lee D.-W."/>
        </authorList>
    </citation>
    <scope>NUCLEOTIDE SEQUENCE [LARGE SCALE GENOMIC DNA]</scope>
    <source>
        <strain evidence="1 2">KACC 15219</strain>
    </source>
</reference>
<dbReference type="Proteomes" id="UP000187185">
    <property type="component" value="Chromosome"/>
</dbReference>
<gene>
    <name evidence="1" type="ORF">BOH66_03370</name>
</gene>
<evidence type="ECO:0000313" key="2">
    <source>
        <dbReference type="Proteomes" id="UP000187185"/>
    </source>
</evidence>
<protein>
    <submittedName>
        <fullName evidence="1">Uncharacterized protein</fullName>
    </submittedName>
</protein>
<dbReference type="EMBL" id="CP018762">
    <property type="protein sequence ID" value="APZ33423.1"/>
    <property type="molecule type" value="Genomic_DNA"/>
</dbReference>
<name>A0A1P8U5P3_9MICO</name>
<keyword evidence="2" id="KW-1185">Reference proteome</keyword>
<dbReference type="AlphaFoldDB" id="A0A1P8U5P3"/>
<evidence type="ECO:0000313" key="1">
    <source>
        <dbReference type="EMBL" id="APZ33423.1"/>
    </source>
</evidence>
<dbReference type="KEGG" id="maur:BOH66_03370"/>
<accession>A0A1P8U5P3</accession>
<organism evidence="1 2">
    <name type="scientific">Microbacterium aurum</name>
    <dbReference type="NCBI Taxonomy" id="36805"/>
    <lineage>
        <taxon>Bacteria</taxon>
        <taxon>Bacillati</taxon>
        <taxon>Actinomycetota</taxon>
        <taxon>Actinomycetes</taxon>
        <taxon>Micrococcales</taxon>
        <taxon>Microbacteriaceae</taxon>
        <taxon>Microbacterium</taxon>
    </lineage>
</organism>